<dbReference type="InterPro" id="IPR052360">
    <property type="entry name" value="Transcr_Regulatory_Proteins"/>
</dbReference>
<dbReference type="OrthoDB" id="2593732at2759"/>
<proteinExistence type="predicted"/>
<dbReference type="RefSeq" id="XP_040731995.1">
    <property type="nucleotide sequence ID" value="XM_040875753.1"/>
</dbReference>
<evidence type="ECO:0000256" key="5">
    <source>
        <dbReference type="ARBA" id="ARBA00023163"/>
    </source>
</evidence>
<dbReference type="GO" id="GO:0003677">
    <property type="term" value="F:DNA binding"/>
    <property type="evidence" value="ECO:0007669"/>
    <property type="project" value="UniProtKB-KW"/>
</dbReference>
<keyword evidence="6" id="KW-0539">Nucleus</keyword>
<reference evidence="7 8" key="1">
    <citation type="journal article" date="2017" name="Biotechnol. Biofuels">
        <title>Differential beta-glucosidase expression as a function of carbon source availability in Talaromyces amestolkiae: a genomic and proteomic approach.</title>
        <authorList>
            <person name="de Eugenio L.I."/>
            <person name="Mendez-Liter J.A."/>
            <person name="Nieto-Dominguez M."/>
            <person name="Alonso L."/>
            <person name="Gil-Munoz J."/>
            <person name="Barriuso J."/>
            <person name="Prieto A."/>
            <person name="Martinez M.J."/>
        </authorList>
    </citation>
    <scope>NUCLEOTIDE SEQUENCE [LARGE SCALE GENOMIC DNA]</scope>
    <source>
        <strain evidence="7 8">CIB</strain>
    </source>
</reference>
<keyword evidence="8" id="KW-1185">Reference proteome</keyword>
<dbReference type="STRING" id="1196081.A0A364KVC7"/>
<dbReference type="EMBL" id="MIKG01000005">
    <property type="protein sequence ID" value="RAO67479.1"/>
    <property type="molecule type" value="Genomic_DNA"/>
</dbReference>
<dbReference type="PANTHER" id="PTHR36206:SF16">
    <property type="entry name" value="TRANSCRIPTION FACTOR DOMAIN-CONTAINING PROTEIN-RELATED"/>
    <property type="match status" value="1"/>
</dbReference>
<dbReference type="GO" id="GO:0046872">
    <property type="term" value="F:metal ion binding"/>
    <property type="evidence" value="ECO:0007669"/>
    <property type="project" value="UniProtKB-KW"/>
</dbReference>
<evidence type="ECO:0008006" key="9">
    <source>
        <dbReference type="Google" id="ProtNLM"/>
    </source>
</evidence>
<keyword evidence="5" id="KW-0804">Transcription</keyword>
<gene>
    <name evidence="7" type="ORF">BHQ10_003491</name>
</gene>
<dbReference type="Proteomes" id="UP000249363">
    <property type="component" value="Unassembled WGS sequence"/>
</dbReference>
<dbReference type="InterPro" id="IPR021858">
    <property type="entry name" value="Fun_TF"/>
</dbReference>
<evidence type="ECO:0000256" key="1">
    <source>
        <dbReference type="ARBA" id="ARBA00022723"/>
    </source>
</evidence>
<name>A0A364KVC7_TALAM</name>
<dbReference type="GeneID" id="63792707"/>
<evidence type="ECO:0000313" key="8">
    <source>
        <dbReference type="Proteomes" id="UP000249363"/>
    </source>
</evidence>
<evidence type="ECO:0000256" key="6">
    <source>
        <dbReference type="ARBA" id="ARBA00023242"/>
    </source>
</evidence>
<sequence>MQKNTTRLSGLFTSAFWDDLVFQASVQEPAVRHAVIALSFAQRADVMHRRNSSSGRDERDAEHFTLQQYNKAIGYLRDHHHQQNNAQSTESTRIVLITCMIFTALEFLRGRYRTGFLHLQSGIKLLSENERQRHHQHGEQVSSILLGSKDEAAQIALVDAFTRMSVHCSFYDEQIVHQKVLVSVREGNRTDPCALPTSFASVTEARRVLDRIYGRIQYLKQSYHQQDSDSREESQLHRTQNQILIDLSKWEAARDAFVRRLTPTTHAHIRDRLCFEIMSLYHSMATITASVCLEDDDSESSEMFYDSDAHTRSFARILAGCGELPRQLQLLTAPSLNHDKEKEKHKCEGMGFSMEMGFILPAFYTAVKCRVPRLRRQALYVLRAGLNREAGWDRKVVADIVAEVIRIEEGDFYSSLLSSGYRGVTEEVQDLDPPTQDDLQVPRIDTWRRLRDVRIVLPDDEKGRSTLWFKRRGDGGQWIECSREF</sequence>
<keyword evidence="3" id="KW-0805">Transcription regulation</keyword>
<organism evidence="7 8">
    <name type="scientific">Talaromyces amestolkiae</name>
    <dbReference type="NCBI Taxonomy" id="1196081"/>
    <lineage>
        <taxon>Eukaryota</taxon>
        <taxon>Fungi</taxon>
        <taxon>Dikarya</taxon>
        <taxon>Ascomycota</taxon>
        <taxon>Pezizomycotina</taxon>
        <taxon>Eurotiomycetes</taxon>
        <taxon>Eurotiomycetidae</taxon>
        <taxon>Eurotiales</taxon>
        <taxon>Trichocomaceae</taxon>
        <taxon>Talaromyces</taxon>
        <taxon>Talaromyces sect. Talaromyces</taxon>
    </lineage>
</organism>
<comment type="caution">
    <text evidence="7">The sequence shown here is derived from an EMBL/GenBank/DDBJ whole genome shotgun (WGS) entry which is preliminary data.</text>
</comment>
<dbReference type="AlphaFoldDB" id="A0A364KVC7"/>
<evidence type="ECO:0000256" key="3">
    <source>
        <dbReference type="ARBA" id="ARBA00023015"/>
    </source>
</evidence>
<dbReference type="Pfam" id="PF11951">
    <property type="entry name" value="Fungal_trans_2"/>
    <property type="match status" value="1"/>
</dbReference>
<evidence type="ECO:0000313" key="7">
    <source>
        <dbReference type="EMBL" id="RAO67479.1"/>
    </source>
</evidence>
<protein>
    <recommendedName>
        <fullName evidence="9">C6 zinc finger domain protein</fullName>
    </recommendedName>
</protein>
<accession>A0A364KVC7</accession>
<evidence type="ECO:0000256" key="4">
    <source>
        <dbReference type="ARBA" id="ARBA00023125"/>
    </source>
</evidence>
<evidence type="ECO:0000256" key="2">
    <source>
        <dbReference type="ARBA" id="ARBA00022833"/>
    </source>
</evidence>
<keyword evidence="2" id="KW-0862">Zinc</keyword>
<keyword evidence="1" id="KW-0479">Metal-binding</keyword>
<keyword evidence="4" id="KW-0238">DNA-binding</keyword>
<dbReference type="PANTHER" id="PTHR36206">
    <property type="entry name" value="ASPERCRYPTIN BIOSYNTHESIS CLUSTER-SPECIFIC TRANSCRIPTION REGULATOR ATNN-RELATED"/>
    <property type="match status" value="1"/>
</dbReference>